<dbReference type="InterPro" id="IPR001902">
    <property type="entry name" value="SLC26A/SulP_fam"/>
</dbReference>
<dbReference type="EMBL" id="WWCW01000021">
    <property type="protein sequence ID" value="MYM87346.1"/>
    <property type="molecule type" value="Genomic_DNA"/>
</dbReference>
<dbReference type="Proteomes" id="UP000470302">
    <property type="component" value="Unassembled WGS sequence"/>
</dbReference>
<feature type="non-terminal residue" evidence="7">
    <location>
        <position position="319"/>
    </location>
</feature>
<keyword evidence="3 5" id="KW-1133">Transmembrane helix</keyword>
<dbReference type="GO" id="GO:0016020">
    <property type="term" value="C:membrane"/>
    <property type="evidence" value="ECO:0007669"/>
    <property type="project" value="UniProtKB-SubCell"/>
</dbReference>
<sequence length="319" mass="32383">MLHWLKHYRRPLLVGDLSAGLVVAMMMIPQATAYALVAGLPPVAGLYASILPPIAYALFGSSMTQSVGPMAIIALMTSTAIAPLAPAGSALAGVLAAQLALISGAALLLCGLLRMGFLANFFSRPVMSGFTVGSALVIAFNQLHTLLGAEPPHVHLPSAVLGVGALLVLVLSRLYLAGLLKRCGLKPAAADVAAKLMPMMVVVAGIALMATTGLGEQGVRTAGAIPGGLPRLNLATSAPHWKPLLQPGLLIGFIIFLTSMSSAQSLALKRNEKLVSNHELVGLGAANVASALSGGFPVTGGLSRSAVNFAAGAHTPLSS</sequence>
<feature type="transmembrane region" description="Helical" evidence="5">
    <location>
        <begin position="66"/>
        <end position="85"/>
    </location>
</feature>
<feature type="transmembrane region" description="Helical" evidence="5">
    <location>
        <begin position="91"/>
        <end position="113"/>
    </location>
</feature>
<dbReference type="PANTHER" id="PTHR11814">
    <property type="entry name" value="SULFATE TRANSPORTER"/>
    <property type="match status" value="1"/>
</dbReference>
<proteinExistence type="predicted"/>
<evidence type="ECO:0000256" key="5">
    <source>
        <dbReference type="SAM" id="Phobius"/>
    </source>
</evidence>
<feature type="transmembrane region" description="Helical" evidence="5">
    <location>
        <begin position="156"/>
        <end position="176"/>
    </location>
</feature>
<evidence type="ECO:0000259" key="6">
    <source>
        <dbReference type="Pfam" id="PF00916"/>
    </source>
</evidence>
<feature type="transmembrane region" description="Helical" evidence="5">
    <location>
        <begin position="125"/>
        <end position="144"/>
    </location>
</feature>
<evidence type="ECO:0000256" key="4">
    <source>
        <dbReference type="ARBA" id="ARBA00023136"/>
    </source>
</evidence>
<comment type="subcellular location">
    <subcellularLocation>
        <location evidence="1">Membrane</location>
        <topology evidence="1">Multi-pass membrane protein</topology>
    </subcellularLocation>
</comment>
<dbReference type="GO" id="GO:0055085">
    <property type="term" value="P:transmembrane transport"/>
    <property type="evidence" value="ECO:0007669"/>
    <property type="project" value="InterPro"/>
</dbReference>
<comment type="caution">
    <text evidence="7">The sequence shown here is derived from an EMBL/GenBank/DDBJ whole genome shotgun (WGS) entry which is preliminary data.</text>
</comment>
<evidence type="ECO:0000313" key="8">
    <source>
        <dbReference type="Proteomes" id="UP000470302"/>
    </source>
</evidence>
<feature type="transmembrane region" description="Helical" evidence="5">
    <location>
        <begin position="12"/>
        <end position="28"/>
    </location>
</feature>
<dbReference type="RefSeq" id="WP_254504124.1">
    <property type="nucleotide sequence ID" value="NZ_WWCW01000021.1"/>
</dbReference>
<evidence type="ECO:0000256" key="2">
    <source>
        <dbReference type="ARBA" id="ARBA00022692"/>
    </source>
</evidence>
<organism evidence="7 8">
    <name type="scientific">Duganella vulcania</name>
    <dbReference type="NCBI Taxonomy" id="2692166"/>
    <lineage>
        <taxon>Bacteria</taxon>
        <taxon>Pseudomonadati</taxon>
        <taxon>Pseudomonadota</taxon>
        <taxon>Betaproteobacteria</taxon>
        <taxon>Burkholderiales</taxon>
        <taxon>Oxalobacteraceae</taxon>
        <taxon>Telluria group</taxon>
        <taxon>Duganella</taxon>
    </lineage>
</organism>
<name>A0A845G2W1_9BURK</name>
<dbReference type="AlphaFoldDB" id="A0A845G2W1"/>
<keyword evidence="2 5" id="KW-0812">Transmembrane</keyword>
<evidence type="ECO:0000256" key="1">
    <source>
        <dbReference type="ARBA" id="ARBA00004141"/>
    </source>
</evidence>
<gene>
    <name evidence="7" type="ORF">GTP91_09160</name>
</gene>
<dbReference type="InterPro" id="IPR011547">
    <property type="entry name" value="SLC26A/SulP_dom"/>
</dbReference>
<feature type="transmembrane region" description="Helical" evidence="5">
    <location>
        <begin position="188"/>
        <end position="210"/>
    </location>
</feature>
<keyword evidence="4 5" id="KW-0472">Membrane</keyword>
<protein>
    <submittedName>
        <fullName evidence="7">Sodium-independent anion transporter</fullName>
    </submittedName>
</protein>
<reference evidence="7 8" key="1">
    <citation type="submission" date="2020-01" db="EMBL/GenBank/DDBJ databases">
        <title>Novel species isolated from a subtropical stream in China.</title>
        <authorList>
            <person name="Lu H."/>
        </authorList>
    </citation>
    <scope>NUCLEOTIDE SEQUENCE [LARGE SCALE GENOMIC DNA]</scope>
    <source>
        <strain evidence="7 8">FT82W</strain>
    </source>
</reference>
<dbReference type="Pfam" id="PF00916">
    <property type="entry name" value="Sulfate_transp"/>
    <property type="match status" value="1"/>
</dbReference>
<accession>A0A845G2W1</accession>
<feature type="transmembrane region" description="Helical" evidence="5">
    <location>
        <begin position="249"/>
        <end position="268"/>
    </location>
</feature>
<evidence type="ECO:0000313" key="7">
    <source>
        <dbReference type="EMBL" id="MYM87346.1"/>
    </source>
</evidence>
<feature type="domain" description="SLC26A/SulP transporter" evidence="6">
    <location>
        <begin position="13"/>
        <end position="319"/>
    </location>
</feature>
<evidence type="ECO:0000256" key="3">
    <source>
        <dbReference type="ARBA" id="ARBA00022989"/>
    </source>
</evidence>
<feature type="transmembrane region" description="Helical" evidence="5">
    <location>
        <begin position="34"/>
        <end position="59"/>
    </location>
</feature>